<dbReference type="InterPro" id="IPR001753">
    <property type="entry name" value="Enoyl-CoA_hydra/iso"/>
</dbReference>
<dbReference type="CDD" id="cd06558">
    <property type="entry name" value="crotonase-like"/>
    <property type="match status" value="1"/>
</dbReference>
<keyword evidence="2 4" id="KW-0456">Lyase</keyword>
<dbReference type="GO" id="GO:0003857">
    <property type="term" value="F:(3S)-3-hydroxyacyl-CoA dehydrogenase (NAD+) activity"/>
    <property type="evidence" value="ECO:0007669"/>
    <property type="project" value="UniProtKB-EC"/>
</dbReference>
<evidence type="ECO:0000256" key="3">
    <source>
        <dbReference type="ARBA" id="ARBA00023268"/>
    </source>
</evidence>
<organism evidence="4">
    <name type="scientific">hydrothermal vent metagenome</name>
    <dbReference type="NCBI Taxonomy" id="652676"/>
    <lineage>
        <taxon>unclassified sequences</taxon>
        <taxon>metagenomes</taxon>
        <taxon>ecological metagenomes</taxon>
    </lineage>
</organism>
<dbReference type="GO" id="GO:0004300">
    <property type="term" value="F:enoyl-CoA hydratase activity"/>
    <property type="evidence" value="ECO:0007669"/>
    <property type="project" value="UniProtKB-EC"/>
</dbReference>
<protein>
    <submittedName>
        <fullName evidence="4">Enoyl-CoA hydratase / 3-hydroxyacyl-CoA dehydrogenase / 3-hydroxybutyryl-CoA epimerase</fullName>
        <ecNumber evidence="4">1.1.1.35</ecNumber>
        <ecNumber evidence="4">4.2.1.17</ecNumber>
        <ecNumber evidence="4">5.1.2.3</ecNumber>
    </submittedName>
</protein>
<dbReference type="InterPro" id="IPR018376">
    <property type="entry name" value="Enoyl-CoA_hyd/isom_CS"/>
</dbReference>
<keyword evidence="3" id="KW-0511">Multifunctional enzyme</keyword>
<feature type="non-terminal residue" evidence="4">
    <location>
        <position position="120"/>
    </location>
</feature>
<dbReference type="EC" id="4.2.1.17" evidence="4"/>
<gene>
    <name evidence="4" type="ORF">MNBD_ALPHA04-277</name>
</gene>
<dbReference type="Gene3D" id="3.90.226.10">
    <property type="entry name" value="2-enoyl-CoA Hydratase, Chain A, domain 1"/>
    <property type="match status" value="1"/>
</dbReference>
<dbReference type="InterPro" id="IPR029045">
    <property type="entry name" value="ClpP/crotonase-like_dom_sf"/>
</dbReference>
<sequence length="120" mass="12527">MPVVTTEKHQNIMVIISNNPPVNALGAAVRQGLVDGINAALSDDEIEAVVIRCEGRTFFAGADITEFGKPMQGPNLGEVIDRMEASDKPVVAAIHGTALGGGCEVALACHYRVAVPSAEM</sequence>
<keyword evidence="4" id="KW-0560">Oxidoreductase</keyword>
<dbReference type="PROSITE" id="PS00166">
    <property type="entry name" value="ENOYL_COA_HYDRATASE"/>
    <property type="match status" value="1"/>
</dbReference>
<dbReference type="EC" id="5.1.2.3" evidence="4"/>
<evidence type="ECO:0000313" key="4">
    <source>
        <dbReference type="EMBL" id="VAV93370.1"/>
    </source>
</evidence>
<evidence type="ECO:0000256" key="2">
    <source>
        <dbReference type="ARBA" id="ARBA00023239"/>
    </source>
</evidence>
<reference evidence="4" key="1">
    <citation type="submission" date="2018-06" db="EMBL/GenBank/DDBJ databases">
        <authorList>
            <person name="Zhirakovskaya E."/>
        </authorList>
    </citation>
    <scope>NUCLEOTIDE SEQUENCE</scope>
</reference>
<name>A0A3B0RJQ7_9ZZZZ</name>
<dbReference type="AlphaFoldDB" id="A0A3B0RJQ7"/>
<keyword evidence="1 4" id="KW-0413">Isomerase</keyword>
<proteinExistence type="predicted"/>
<dbReference type="EC" id="1.1.1.35" evidence="4"/>
<dbReference type="Pfam" id="PF00378">
    <property type="entry name" value="ECH_1"/>
    <property type="match status" value="1"/>
</dbReference>
<dbReference type="EMBL" id="UOEF01000163">
    <property type="protein sequence ID" value="VAV93370.1"/>
    <property type="molecule type" value="Genomic_DNA"/>
</dbReference>
<dbReference type="SUPFAM" id="SSF52096">
    <property type="entry name" value="ClpP/crotonase"/>
    <property type="match status" value="1"/>
</dbReference>
<accession>A0A3B0RJQ7</accession>
<dbReference type="PANTHER" id="PTHR23309">
    <property type="entry name" value="3-HYDROXYACYL-COA DEHYROGENASE"/>
    <property type="match status" value="1"/>
</dbReference>
<evidence type="ECO:0000256" key="1">
    <source>
        <dbReference type="ARBA" id="ARBA00023235"/>
    </source>
</evidence>
<dbReference type="GO" id="GO:0008692">
    <property type="term" value="F:3-hydroxybutyryl-CoA epimerase activity"/>
    <property type="evidence" value="ECO:0007669"/>
    <property type="project" value="UniProtKB-EC"/>
</dbReference>